<comment type="caution">
    <text evidence="4">The sequence shown here is derived from an EMBL/GenBank/DDBJ whole genome shotgun (WGS) entry which is preliminary data.</text>
</comment>
<dbReference type="GO" id="GO:0005783">
    <property type="term" value="C:endoplasmic reticulum"/>
    <property type="evidence" value="ECO:0007669"/>
    <property type="project" value="TreeGrafter"/>
</dbReference>
<dbReference type="InterPro" id="IPR013766">
    <property type="entry name" value="Thioredoxin_domain"/>
</dbReference>
<keyword evidence="2" id="KW-0732">Signal</keyword>
<gene>
    <name evidence="4" type="ORF">QBC47DRAFT_439528</name>
</gene>
<dbReference type="InterPro" id="IPR036249">
    <property type="entry name" value="Thioredoxin-like_sf"/>
</dbReference>
<keyword evidence="5" id="KW-1185">Reference proteome</keyword>
<dbReference type="GO" id="GO:0003756">
    <property type="term" value="F:protein disulfide isomerase activity"/>
    <property type="evidence" value="ECO:0007669"/>
    <property type="project" value="TreeGrafter"/>
</dbReference>
<organism evidence="4 5">
    <name type="scientific">Echria macrotheca</name>
    <dbReference type="NCBI Taxonomy" id="438768"/>
    <lineage>
        <taxon>Eukaryota</taxon>
        <taxon>Fungi</taxon>
        <taxon>Dikarya</taxon>
        <taxon>Ascomycota</taxon>
        <taxon>Pezizomycotina</taxon>
        <taxon>Sordariomycetes</taxon>
        <taxon>Sordariomycetidae</taxon>
        <taxon>Sordariales</taxon>
        <taxon>Schizotheciaceae</taxon>
        <taxon>Echria</taxon>
    </lineage>
</organism>
<dbReference type="PANTHER" id="PTHR18929">
    <property type="entry name" value="PROTEIN DISULFIDE ISOMERASE"/>
    <property type="match status" value="1"/>
</dbReference>
<name>A0AAJ0F1C8_9PEZI</name>
<dbReference type="GO" id="GO:0006457">
    <property type="term" value="P:protein folding"/>
    <property type="evidence" value="ECO:0007669"/>
    <property type="project" value="TreeGrafter"/>
</dbReference>
<evidence type="ECO:0000256" key="2">
    <source>
        <dbReference type="SAM" id="SignalP"/>
    </source>
</evidence>
<evidence type="ECO:0000259" key="3">
    <source>
        <dbReference type="Pfam" id="PF00085"/>
    </source>
</evidence>
<dbReference type="SUPFAM" id="SSF52833">
    <property type="entry name" value="Thioredoxin-like"/>
    <property type="match status" value="1"/>
</dbReference>
<accession>A0AAJ0F1C8</accession>
<dbReference type="Proteomes" id="UP001239445">
    <property type="component" value="Unassembled WGS sequence"/>
</dbReference>
<feature type="signal peptide" evidence="2">
    <location>
        <begin position="1"/>
        <end position="19"/>
    </location>
</feature>
<comment type="similarity">
    <text evidence="1">Belongs to the protein disulfide isomerase family.</text>
</comment>
<dbReference type="Gene3D" id="3.40.30.10">
    <property type="entry name" value="Glutaredoxin"/>
    <property type="match status" value="2"/>
</dbReference>
<evidence type="ECO:0000313" key="5">
    <source>
        <dbReference type="Proteomes" id="UP001239445"/>
    </source>
</evidence>
<feature type="chain" id="PRO_5042557344" description="Thioredoxin domain-containing protein" evidence="2">
    <location>
        <begin position="20"/>
        <end position="353"/>
    </location>
</feature>
<dbReference type="EMBL" id="MU839851">
    <property type="protein sequence ID" value="KAK1749862.1"/>
    <property type="molecule type" value="Genomic_DNA"/>
</dbReference>
<evidence type="ECO:0000256" key="1">
    <source>
        <dbReference type="ARBA" id="ARBA00006347"/>
    </source>
</evidence>
<feature type="domain" description="Thioredoxin" evidence="3">
    <location>
        <begin position="26"/>
        <end position="118"/>
    </location>
</feature>
<proteinExistence type="inferred from homology"/>
<dbReference type="AlphaFoldDB" id="A0AAJ0F1C8"/>
<sequence length="353" mass="39957">MAWSYIFLVLCIEICRASGWKHASGEELRNAFSQKEPTLVAFTFPTQKRSQMLELEWAALQGGVKDIKITSIDCSVHTATCIHLDATSYPAIRLYQGEDRFYRYRGVPRSSSILSFIRRVSNPVTSSITHETLTAFTNSDDITLTAQFPPQEIPLYEWQYLDLARDHHLEYSFGILPPSSSETGSIIQCRNNIENETYALEELWVVGSMKELLRQCSTPLILEPTRKEISELGQIASRGEKTVIVHYFAGSEQKKDVYREKMRGLVKKHEAGMLFTLIDVNVHPLMPGMAGLEEGITEGLSVENLQRGEIFPYPGSGRDITPEKLGSFLENVLGGRVAPWDGERLERRDHDEL</sequence>
<dbReference type="GO" id="GO:0034976">
    <property type="term" value="P:response to endoplasmic reticulum stress"/>
    <property type="evidence" value="ECO:0007669"/>
    <property type="project" value="TreeGrafter"/>
</dbReference>
<dbReference type="CDD" id="cd02961">
    <property type="entry name" value="PDI_a_family"/>
    <property type="match status" value="1"/>
</dbReference>
<evidence type="ECO:0000313" key="4">
    <source>
        <dbReference type="EMBL" id="KAK1749862.1"/>
    </source>
</evidence>
<dbReference type="Pfam" id="PF00085">
    <property type="entry name" value="Thioredoxin"/>
    <property type="match status" value="1"/>
</dbReference>
<protein>
    <recommendedName>
        <fullName evidence="3">Thioredoxin domain-containing protein</fullName>
    </recommendedName>
</protein>
<reference evidence="4" key="1">
    <citation type="submission" date="2023-06" db="EMBL/GenBank/DDBJ databases">
        <title>Genome-scale phylogeny and comparative genomics of the fungal order Sordariales.</title>
        <authorList>
            <consortium name="Lawrence Berkeley National Laboratory"/>
            <person name="Hensen N."/>
            <person name="Bonometti L."/>
            <person name="Westerberg I."/>
            <person name="Brannstrom I.O."/>
            <person name="Guillou S."/>
            <person name="Cros-Aarteil S."/>
            <person name="Calhoun S."/>
            <person name="Haridas S."/>
            <person name="Kuo A."/>
            <person name="Mondo S."/>
            <person name="Pangilinan J."/>
            <person name="Riley R."/>
            <person name="Labutti K."/>
            <person name="Andreopoulos B."/>
            <person name="Lipzen A."/>
            <person name="Chen C."/>
            <person name="Yanf M."/>
            <person name="Daum C."/>
            <person name="Ng V."/>
            <person name="Clum A."/>
            <person name="Steindorff A."/>
            <person name="Ohm R."/>
            <person name="Martin F."/>
            <person name="Silar P."/>
            <person name="Natvig D."/>
            <person name="Lalanne C."/>
            <person name="Gautier V."/>
            <person name="Ament-Velasquez S.L."/>
            <person name="Kruys A."/>
            <person name="Hutchinson M.I."/>
            <person name="Powell A.J."/>
            <person name="Barry K."/>
            <person name="Miller A.N."/>
            <person name="Grigoriev I.V."/>
            <person name="Debuchy R."/>
            <person name="Gladieux P."/>
            <person name="Thoren M.H."/>
            <person name="Johannesson H."/>
        </authorList>
    </citation>
    <scope>NUCLEOTIDE SEQUENCE</scope>
    <source>
        <strain evidence="4">PSN4</strain>
    </source>
</reference>